<dbReference type="PROSITE" id="PS50109">
    <property type="entry name" value="HIS_KIN"/>
    <property type="match status" value="1"/>
</dbReference>
<dbReference type="InterPro" id="IPR050428">
    <property type="entry name" value="TCS_sensor_his_kinase"/>
</dbReference>
<evidence type="ECO:0000256" key="8">
    <source>
        <dbReference type="ARBA" id="ARBA00022989"/>
    </source>
</evidence>
<feature type="domain" description="Histidine kinase" evidence="11">
    <location>
        <begin position="254"/>
        <end position="463"/>
    </location>
</feature>
<dbReference type="EMBL" id="JBHSDH010000013">
    <property type="protein sequence ID" value="MFC4292072.1"/>
    <property type="molecule type" value="Genomic_DNA"/>
</dbReference>
<name>A0ABV8RGK1_9SPHN</name>
<dbReference type="InterPro" id="IPR036890">
    <property type="entry name" value="HATPase_C_sf"/>
</dbReference>
<evidence type="ECO:0000259" key="11">
    <source>
        <dbReference type="PROSITE" id="PS50109"/>
    </source>
</evidence>
<keyword evidence="9 10" id="KW-0472">Membrane</keyword>
<dbReference type="EC" id="2.7.13.3" evidence="3"/>
<keyword evidence="7 12" id="KW-0418">Kinase</keyword>
<keyword evidence="13" id="KW-1185">Reference proteome</keyword>
<dbReference type="Gene3D" id="3.30.565.10">
    <property type="entry name" value="Histidine kinase-like ATPase, C-terminal domain"/>
    <property type="match status" value="1"/>
</dbReference>
<dbReference type="InterPro" id="IPR005467">
    <property type="entry name" value="His_kinase_dom"/>
</dbReference>
<evidence type="ECO:0000256" key="2">
    <source>
        <dbReference type="ARBA" id="ARBA00004370"/>
    </source>
</evidence>
<dbReference type="InterPro" id="IPR003594">
    <property type="entry name" value="HATPase_dom"/>
</dbReference>
<accession>A0ABV8RGK1</accession>
<dbReference type="PANTHER" id="PTHR45436">
    <property type="entry name" value="SENSOR HISTIDINE KINASE YKOH"/>
    <property type="match status" value="1"/>
</dbReference>
<evidence type="ECO:0000313" key="13">
    <source>
        <dbReference type="Proteomes" id="UP001595887"/>
    </source>
</evidence>
<dbReference type="InterPro" id="IPR036097">
    <property type="entry name" value="HisK_dim/P_sf"/>
</dbReference>
<dbReference type="PRINTS" id="PR00344">
    <property type="entry name" value="BCTRLSENSOR"/>
</dbReference>
<keyword evidence="5" id="KW-0808">Transferase</keyword>
<gene>
    <name evidence="12" type="ORF">ACFOWX_06555</name>
</gene>
<dbReference type="SUPFAM" id="SSF55874">
    <property type="entry name" value="ATPase domain of HSP90 chaperone/DNA topoisomerase II/histidine kinase"/>
    <property type="match status" value="1"/>
</dbReference>
<evidence type="ECO:0000256" key="6">
    <source>
        <dbReference type="ARBA" id="ARBA00022692"/>
    </source>
</evidence>
<evidence type="ECO:0000256" key="4">
    <source>
        <dbReference type="ARBA" id="ARBA00022553"/>
    </source>
</evidence>
<dbReference type="PANTHER" id="PTHR45436:SF8">
    <property type="entry name" value="HISTIDINE KINASE"/>
    <property type="match status" value="1"/>
</dbReference>
<sequence length="466" mass="50103">MGIRIPADQWAVTGKMDKLARKSIFSRFASRAAFIALTAILLLYALTYGVTQTTITAALKSSVDTDIAGLADIYASGGEAELLARLKDRQAMVSSEGRRAHYSLAKKGDPILSGAIGKWPNLDPALSEHGYVNLANGTQVYARATRLSNDLSLLVAREYNGESQLLLRLTFIFLIAAILIPAAVWLVGRRAAAGLNRRVTAINRLLSSSTQSAEPLADIHIDIDDEVGLLARNSAELVTRYAAAAQAQRYVTDQVAHEIRTPLLHLDTRLRKMQEQPGDQFVFDGLKDGREDIRRITGLLDSLLDIAASEARRGDMSGLKVINLSELLNNIADLYEASIEEAGMMLSTDIAPNVTLAAEEMQIGRLISNLIDNAIKYAGSGTTLSISLAPGPYLTIGDNGPGIDPAIRDGIFERFRRGPNSAANGHGLGLALAKAICERHGLNIYLQNNVNGCSFVIAAKGADDAI</sequence>
<proteinExistence type="predicted"/>
<dbReference type="CDD" id="cd00075">
    <property type="entry name" value="HATPase"/>
    <property type="match status" value="1"/>
</dbReference>
<comment type="catalytic activity">
    <reaction evidence="1">
        <text>ATP + protein L-histidine = ADP + protein N-phospho-L-histidine.</text>
        <dbReference type="EC" id="2.7.13.3"/>
    </reaction>
</comment>
<evidence type="ECO:0000256" key="10">
    <source>
        <dbReference type="SAM" id="Phobius"/>
    </source>
</evidence>
<feature type="transmembrane region" description="Helical" evidence="10">
    <location>
        <begin position="28"/>
        <end position="46"/>
    </location>
</feature>
<reference evidence="13" key="1">
    <citation type="journal article" date="2019" name="Int. J. Syst. Evol. Microbiol.">
        <title>The Global Catalogue of Microorganisms (GCM) 10K type strain sequencing project: providing services to taxonomists for standard genome sequencing and annotation.</title>
        <authorList>
            <consortium name="The Broad Institute Genomics Platform"/>
            <consortium name="The Broad Institute Genome Sequencing Center for Infectious Disease"/>
            <person name="Wu L."/>
            <person name="Ma J."/>
        </authorList>
    </citation>
    <scope>NUCLEOTIDE SEQUENCE [LARGE SCALE GENOMIC DNA]</scope>
    <source>
        <strain evidence="13">CECT 8531</strain>
    </source>
</reference>
<feature type="transmembrane region" description="Helical" evidence="10">
    <location>
        <begin position="165"/>
        <end position="188"/>
    </location>
</feature>
<dbReference type="SMART" id="SM00387">
    <property type="entry name" value="HATPase_c"/>
    <property type="match status" value="1"/>
</dbReference>
<evidence type="ECO:0000313" key="12">
    <source>
        <dbReference type="EMBL" id="MFC4292072.1"/>
    </source>
</evidence>
<dbReference type="Proteomes" id="UP001595887">
    <property type="component" value="Unassembled WGS sequence"/>
</dbReference>
<comment type="subcellular location">
    <subcellularLocation>
        <location evidence="2">Membrane</location>
    </subcellularLocation>
</comment>
<keyword evidence="8 10" id="KW-1133">Transmembrane helix</keyword>
<dbReference type="SUPFAM" id="SSF47384">
    <property type="entry name" value="Homodimeric domain of signal transducing histidine kinase"/>
    <property type="match status" value="1"/>
</dbReference>
<keyword evidence="4" id="KW-0597">Phosphoprotein</keyword>
<organism evidence="12 13">
    <name type="scientific">Sphingorhabdus arenilitoris</name>
    <dbReference type="NCBI Taxonomy" id="1490041"/>
    <lineage>
        <taxon>Bacteria</taxon>
        <taxon>Pseudomonadati</taxon>
        <taxon>Pseudomonadota</taxon>
        <taxon>Alphaproteobacteria</taxon>
        <taxon>Sphingomonadales</taxon>
        <taxon>Sphingomonadaceae</taxon>
        <taxon>Sphingorhabdus</taxon>
    </lineage>
</organism>
<evidence type="ECO:0000256" key="5">
    <source>
        <dbReference type="ARBA" id="ARBA00022679"/>
    </source>
</evidence>
<dbReference type="Pfam" id="PF02518">
    <property type="entry name" value="HATPase_c"/>
    <property type="match status" value="1"/>
</dbReference>
<evidence type="ECO:0000256" key="9">
    <source>
        <dbReference type="ARBA" id="ARBA00023136"/>
    </source>
</evidence>
<dbReference type="RefSeq" id="WP_381422455.1">
    <property type="nucleotide sequence ID" value="NZ_JBHSDH010000013.1"/>
</dbReference>
<evidence type="ECO:0000256" key="3">
    <source>
        <dbReference type="ARBA" id="ARBA00012438"/>
    </source>
</evidence>
<dbReference type="GO" id="GO:0016301">
    <property type="term" value="F:kinase activity"/>
    <property type="evidence" value="ECO:0007669"/>
    <property type="project" value="UniProtKB-KW"/>
</dbReference>
<evidence type="ECO:0000256" key="1">
    <source>
        <dbReference type="ARBA" id="ARBA00000085"/>
    </source>
</evidence>
<protein>
    <recommendedName>
        <fullName evidence="3">histidine kinase</fullName>
        <ecNumber evidence="3">2.7.13.3</ecNumber>
    </recommendedName>
</protein>
<keyword evidence="6 10" id="KW-0812">Transmembrane</keyword>
<comment type="caution">
    <text evidence="12">The sequence shown here is derived from an EMBL/GenBank/DDBJ whole genome shotgun (WGS) entry which is preliminary data.</text>
</comment>
<evidence type="ECO:0000256" key="7">
    <source>
        <dbReference type="ARBA" id="ARBA00022777"/>
    </source>
</evidence>
<dbReference type="Gene3D" id="1.10.287.130">
    <property type="match status" value="1"/>
</dbReference>
<dbReference type="InterPro" id="IPR004358">
    <property type="entry name" value="Sig_transdc_His_kin-like_C"/>
</dbReference>